<dbReference type="EMBL" id="JABXBU010000002">
    <property type="protein sequence ID" value="KAF8794910.1"/>
    <property type="molecule type" value="Genomic_DNA"/>
</dbReference>
<dbReference type="InterPro" id="IPR036865">
    <property type="entry name" value="CRAL-TRIO_dom_sf"/>
</dbReference>
<dbReference type="SUPFAM" id="SSF101576">
    <property type="entry name" value="Supernatant protein factor (SPF), C-terminal domain"/>
    <property type="match status" value="1"/>
</dbReference>
<gene>
    <name evidence="3" type="ORF">HNY73_002824</name>
</gene>
<dbReference type="InterPro" id="IPR036273">
    <property type="entry name" value="CRAL/TRIO_N_dom_sf"/>
</dbReference>
<feature type="domain" description="GOLD" evidence="2">
    <location>
        <begin position="246"/>
        <end position="356"/>
    </location>
</feature>
<dbReference type="Gene3D" id="3.40.525.10">
    <property type="entry name" value="CRAL-TRIO lipid binding domain"/>
    <property type="match status" value="1"/>
</dbReference>
<dbReference type="PROSITE" id="PS50191">
    <property type="entry name" value="CRAL_TRIO"/>
    <property type="match status" value="1"/>
</dbReference>
<comment type="caution">
    <text evidence="3">The sequence shown here is derived from an EMBL/GenBank/DDBJ whole genome shotgun (WGS) entry which is preliminary data.</text>
</comment>
<evidence type="ECO:0000313" key="3">
    <source>
        <dbReference type="EMBL" id="KAF8794910.1"/>
    </source>
</evidence>
<keyword evidence="4" id="KW-1185">Reference proteome</keyword>
<dbReference type="Pfam" id="PF03765">
    <property type="entry name" value="CRAL_TRIO_N"/>
    <property type="match status" value="1"/>
</dbReference>
<dbReference type="PANTHER" id="PTHR23324:SF83">
    <property type="entry name" value="SEC14-LIKE PROTEIN 2"/>
    <property type="match status" value="1"/>
</dbReference>
<evidence type="ECO:0000259" key="2">
    <source>
        <dbReference type="PROSITE" id="PS50866"/>
    </source>
</evidence>
<dbReference type="SMART" id="SM01100">
    <property type="entry name" value="CRAL_TRIO_N"/>
    <property type="match status" value="1"/>
</dbReference>
<evidence type="ECO:0000259" key="1">
    <source>
        <dbReference type="PROSITE" id="PS50191"/>
    </source>
</evidence>
<dbReference type="SMART" id="SM00516">
    <property type="entry name" value="SEC14"/>
    <property type="match status" value="1"/>
</dbReference>
<accession>A0A8T0FZ54</accession>
<dbReference type="SUPFAM" id="SSF52087">
    <property type="entry name" value="CRAL/TRIO domain"/>
    <property type="match status" value="1"/>
</dbReference>
<dbReference type="InterPro" id="IPR036598">
    <property type="entry name" value="GOLD_dom_sf"/>
</dbReference>
<organism evidence="3 4">
    <name type="scientific">Argiope bruennichi</name>
    <name type="common">Wasp spider</name>
    <name type="synonym">Aranea bruennichi</name>
    <dbReference type="NCBI Taxonomy" id="94029"/>
    <lineage>
        <taxon>Eukaryota</taxon>
        <taxon>Metazoa</taxon>
        <taxon>Ecdysozoa</taxon>
        <taxon>Arthropoda</taxon>
        <taxon>Chelicerata</taxon>
        <taxon>Arachnida</taxon>
        <taxon>Araneae</taxon>
        <taxon>Araneomorphae</taxon>
        <taxon>Entelegynae</taxon>
        <taxon>Araneoidea</taxon>
        <taxon>Araneidae</taxon>
        <taxon>Argiope</taxon>
    </lineage>
</organism>
<sequence length="368" mass="42903">MFTDDLLLRFLRARSFNIEATEDMLLKHQQWRKRSKIDTLLTDYKAPEVFEKYFPLNFMCYDKDGCSVTYCAYGNLDVKGLAKCSKKSEFLHFFLHHLEEDTQKLKSQSEKLGKKVEKWSYIFNYEHFSLASATDRRTIDVLINLIKIYDANYPERLKAGYLINASFYFTILWAVLKPFFSAETNRKIKIFGKEGWQEELKKEIGADNLPAFLGGNVTDPDGNPMCNSFIKHGGLIPEKYYVQRDRKSFSKLPGVKKLVVNRRSKENVKLEVQQSGSHIEWDFDVKNKDISYTLIYEDPEKEAEDGEEILPKQRVDTILESESGVVKCEKPGTYILQFDNSYSWIHNKVIYYQASVVNPNDVIDEDKD</sequence>
<dbReference type="InterPro" id="IPR051064">
    <property type="entry name" value="SEC14/CRAL-TRIO_domain"/>
</dbReference>
<dbReference type="Proteomes" id="UP000807504">
    <property type="component" value="Unassembled WGS sequence"/>
</dbReference>
<dbReference type="InterPro" id="IPR011074">
    <property type="entry name" value="CRAL/TRIO_N_dom"/>
</dbReference>
<reference evidence="3" key="1">
    <citation type="journal article" date="2020" name="bioRxiv">
        <title>Chromosome-level reference genome of the European wasp spider Argiope bruennichi: a resource for studies on range expansion and evolutionary adaptation.</title>
        <authorList>
            <person name="Sheffer M.M."/>
            <person name="Hoppe A."/>
            <person name="Krehenwinkel H."/>
            <person name="Uhl G."/>
            <person name="Kuss A.W."/>
            <person name="Jensen L."/>
            <person name="Jensen C."/>
            <person name="Gillespie R.G."/>
            <person name="Hoff K.J."/>
            <person name="Prost S."/>
        </authorList>
    </citation>
    <scope>NUCLEOTIDE SEQUENCE</scope>
</reference>
<dbReference type="GO" id="GO:0005737">
    <property type="term" value="C:cytoplasm"/>
    <property type="evidence" value="ECO:0007669"/>
    <property type="project" value="TreeGrafter"/>
</dbReference>
<dbReference type="PROSITE" id="PS50866">
    <property type="entry name" value="GOLD"/>
    <property type="match status" value="1"/>
</dbReference>
<protein>
    <submittedName>
        <fullName evidence="3">SEC14-like protein 2 like protein</fullName>
    </submittedName>
</protein>
<evidence type="ECO:0000313" key="4">
    <source>
        <dbReference type="Proteomes" id="UP000807504"/>
    </source>
</evidence>
<dbReference type="SUPFAM" id="SSF46938">
    <property type="entry name" value="CRAL/TRIO N-terminal domain"/>
    <property type="match status" value="1"/>
</dbReference>
<dbReference type="InterPro" id="IPR001251">
    <property type="entry name" value="CRAL-TRIO_dom"/>
</dbReference>
<proteinExistence type="predicted"/>
<dbReference type="PRINTS" id="PR00180">
    <property type="entry name" value="CRETINALDHBP"/>
</dbReference>
<dbReference type="CDD" id="cd00170">
    <property type="entry name" value="SEC14"/>
    <property type="match status" value="1"/>
</dbReference>
<dbReference type="AlphaFoldDB" id="A0A8T0FZ54"/>
<dbReference type="Pfam" id="PF00650">
    <property type="entry name" value="CRAL_TRIO"/>
    <property type="match status" value="1"/>
</dbReference>
<dbReference type="PANTHER" id="PTHR23324">
    <property type="entry name" value="SEC14 RELATED PROTEIN"/>
    <property type="match status" value="1"/>
</dbReference>
<reference evidence="3" key="2">
    <citation type="submission" date="2020-06" db="EMBL/GenBank/DDBJ databases">
        <authorList>
            <person name="Sheffer M."/>
        </authorList>
    </citation>
    <scope>NUCLEOTIDE SEQUENCE</scope>
</reference>
<name>A0A8T0FZ54_ARGBR</name>
<dbReference type="InterPro" id="IPR009038">
    <property type="entry name" value="GOLD_dom"/>
</dbReference>
<feature type="domain" description="CRAL-TRIO" evidence="1">
    <location>
        <begin position="46"/>
        <end position="221"/>
    </location>
</feature>
<dbReference type="Gene3D" id="2.60.120.680">
    <property type="entry name" value="GOLD domain"/>
    <property type="match status" value="1"/>
</dbReference>